<evidence type="ECO:0000256" key="1">
    <source>
        <dbReference type="SAM" id="MobiDB-lite"/>
    </source>
</evidence>
<dbReference type="Proteomes" id="UP001497457">
    <property type="component" value="Chromosome 10rd"/>
</dbReference>
<reference evidence="2 3" key="2">
    <citation type="submission" date="2024-10" db="EMBL/GenBank/DDBJ databases">
        <authorList>
            <person name="Ryan C."/>
        </authorList>
    </citation>
    <scope>NUCLEOTIDE SEQUENCE [LARGE SCALE GENOMIC DNA]</scope>
</reference>
<sequence>MQNAVLPQQLPSLMDLRTREEIELQFLFHNQASTIQEAARNYLNGNRIPGVPDTQALNDLFNDYIVKATKARRLYTLQEPALDAQAGLPGTGNGSPVITNQVPELPQHVLQGGEQVQPRSTPQELELNKLQRNDNTAATAGQAPIDCLFITPTSSLLNHDTTPPNDDAPSGDAPVLSAPTPPNRRQRRRRVFDMSAEFLSMFQGPLPDYIVAALTAAFNLDNEGAEELDEALAAVAGEAIADLQDEAANIQGQAQTAAA</sequence>
<proteinExistence type="predicted"/>
<dbReference type="AlphaFoldDB" id="A0ABC8VJ04"/>
<gene>
    <name evidence="2" type="ORF">URODEC1_LOCUS3980</name>
</gene>
<organism evidence="2 3">
    <name type="scientific">Urochloa decumbens</name>
    <dbReference type="NCBI Taxonomy" id="240449"/>
    <lineage>
        <taxon>Eukaryota</taxon>
        <taxon>Viridiplantae</taxon>
        <taxon>Streptophyta</taxon>
        <taxon>Embryophyta</taxon>
        <taxon>Tracheophyta</taxon>
        <taxon>Spermatophyta</taxon>
        <taxon>Magnoliopsida</taxon>
        <taxon>Liliopsida</taxon>
        <taxon>Poales</taxon>
        <taxon>Poaceae</taxon>
        <taxon>PACMAD clade</taxon>
        <taxon>Panicoideae</taxon>
        <taxon>Panicodae</taxon>
        <taxon>Paniceae</taxon>
        <taxon>Melinidinae</taxon>
        <taxon>Urochloa</taxon>
    </lineage>
</organism>
<evidence type="ECO:0000313" key="2">
    <source>
        <dbReference type="EMBL" id="CAL4891816.1"/>
    </source>
</evidence>
<reference evidence="3" key="1">
    <citation type="submission" date="2024-06" db="EMBL/GenBank/DDBJ databases">
        <authorList>
            <person name="Ryan C."/>
        </authorList>
    </citation>
    <scope>NUCLEOTIDE SEQUENCE [LARGE SCALE GENOMIC DNA]</scope>
</reference>
<keyword evidence="3" id="KW-1185">Reference proteome</keyword>
<feature type="region of interest" description="Disordered" evidence="1">
    <location>
        <begin position="156"/>
        <end position="187"/>
    </location>
</feature>
<dbReference type="EMBL" id="OZ075120">
    <property type="protein sequence ID" value="CAL4891816.1"/>
    <property type="molecule type" value="Genomic_DNA"/>
</dbReference>
<name>A0ABC8VJ04_9POAL</name>
<accession>A0ABC8VJ04</accession>
<protein>
    <submittedName>
        <fullName evidence="2">Uncharacterized protein</fullName>
    </submittedName>
</protein>
<evidence type="ECO:0000313" key="3">
    <source>
        <dbReference type="Proteomes" id="UP001497457"/>
    </source>
</evidence>